<protein>
    <submittedName>
        <fullName evidence="1">Uncharacterized protein</fullName>
    </submittedName>
</protein>
<dbReference type="AlphaFoldDB" id="A0A0F9CJ54"/>
<gene>
    <name evidence="1" type="ORF">LCGC14_2659870</name>
</gene>
<organism evidence="1">
    <name type="scientific">marine sediment metagenome</name>
    <dbReference type="NCBI Taxonomy" id="412755"/>
    <lineage>
        <taxon>unclassified sequences</taxon>
        <taxon>metagenomes</taxon>
        <taxon>ecological metagenomes</taxon>
    </lineage>
</organism>
<reference evidence="1" key="1">
    <citation type="journal article" date="2015" name="Nature">
        <title>Complex archaea that bridge the gap between prokaryotes and eukaryotes.</title>
        <authorList>
            <person name="Spang A."/>
            <person name="Saw J.H."/>
            <person name="Jorgensen S.L."/>
            <person name="Zaremba-Niedzwiedzka K."/>
            <person name="Martijn J."/>
            <person name="Lind A.E."/>
            <person name="van Eijk R."/>
            <person name="Schleper C."/>
            <person name="Guy L."/>
            <person name="Ettema T.J."/>
        </authorList>
    </citation>
    <scope>NUCLEOTIDE SEQUENCE</scope>
</reference>
<dbReference type="EMBL" id="LAZR01046354">
    <property type="protein sequence ID" value="KKK96726.1"/>
    <property type="molecule type" value="Genomic_DNA"/>
</dbReference>
<comment type="caution">
    <text evidence="1">The sequence shown here is derived from an EMBL/GenBank/DDBJ whole genome shotgun (WGS) entry which is preliminary data.</text>
</comment>
<proteinExistence type="predicted"/>
<evidence type="ECO:0000313" key="1">
    <source>
        <dbReference type="EMBL" id="KKK96726.1"/>
    </source>
</evidence>
<accession>A0A0F9CJ54</accession>
<sequence>MKSNKECAEEVERGVRYLLEAACLHQKLPLDRAQRFAARRGAQPGDDVWQFLMSEAERMEYSLENDAIIERSKR</sequence>
<name>A0A0F9CJ54_9ZZZZ</name>